<feature type="compositionally biased region" description="Basic and acidic residues" evidence="1">
    <location>
        <begin position="206"/>
        <end position="220"/>
    </location>
</feature>
<reference evidence="4 5" key="1">
    <citation type="journal article" date="2018" name="Microb. Genom.">
        <title>Expanding an expanded genome: long-read sequencing of Trypanosoma cruzi.</title>
        <authorList>
            <person name="Berna L."/>
            <person name="Rodriguez M."/>
            <person name="Chiribao M.L."/>
            <person name="Parodi-Talice A."/>
            <person name="Pita S."/>
            <person name="Rijo G."/>
            <person name="Alvarez-Valin F."/>
            <person name="Robello C."/>
        </authorList>
    </citation>
    <scope>NUCLEOTIDE SEQUENCE [LARGE SCALE GENOMIC DNA]</scope>
    <source>
        <strain evidence="4 5">TCC</strain>
    </source>
</reference>
<dbReference type="OrthoDB" id="278804at2759"/>
<dbReference type="VEuPathDB" id="TriTrypDB:TCSYLVIO_004318"/>
<dbReference type="OMA" id="PWCTSSF"/>
<dbReference type="VEuPathDB" id="TriTrypDB:ECC02_001734"/>
<evidence type="ECO:0000313" key="6">
    <source>
        <dbReference type="Proteomes" id="UP000583944"/>
    </source>
</evidence>
<feature type="region of interest" description="Disordered" evidence="1">
    <location>
        <begin position="206"/>
        <end position="238"/>
    </location>
</feature>
<feature type="region of interest" description="Disordered" evidence="1">
    <location>
        <begin position="69"/>
        <end position="89"/>
    </location>
</feature>
<comment type="caution">
    <text evidence="4">The sequence shown here is derived from an EMBL/GenBank/DDBJ whole genome shotgun (WGS) entry which is preliminary data.</text>
</comment>
<protein>
    <submittedName>
        <fullName evidence="4">Uncharacterized protein</fullName>
    </submittedName>
</protein>
<dbReference type="VEuPathDB" id="TriTrypDB:C4B63_10g310"/>
<dbReference type="VEuPathDB" id="TriTrypDB:C3747_13g182"/>
<accession>A0A2V2XEY6</accession>
<organism evidence="4 5">
    <name type="scientific">Trypanosoma cruzi</name>
    <dbReference type="NCBI Taxonomy" id="5693"/>
    <lineage>
        <taxon>Eukaryota</taxon>
        <taxon>Discoba</taxon>
        <taxon>Euglenozoa</taxon>
        <taxon>Kinetoplastea</taxon>
        <taxon>Metakinetoplastina</taxon>
        <taxon>Trypanosomatida</taxon>
        <taxon>Trypanosomatidae</taxon>
        <taxon>Trypanosoma</taxon>
        <taxon>Schizotrypanum</taxon>
    </lineage>
</organism>
<dbReference type="Proteomes" id="UP000246078">
    <property type="component" value="Unassembled WGS sequence"/>
</dbReference>
<dbReference type="VEuPathDB" id="TriTrypDB:TcCL_NonESM06901"/>
<feature type="transmembrane region" description="Helical" evidence="2">
    <location>
        <begin position="650"/>
        <end position="682"/>
    </location>
</feature>
<dbReference type="EMBL" id="JABDHM010000008">
    <property type="protein sequence ID" value="KAF5225189.1"/>
    <property type="molecule type" value="Genomic_DNA"/>
</dbReference>
<dbReference type="VEuPathDB" id="TriTrypDB:TCDM_07770"/>
<dbReference type="AlphaFoldDB" id="A0A2V2XEY6"/>
<sequence>MHKDSSSSFSAEEVVAPGKSPQYMQLPSPVYFVRWVDERHAIIGAGGGGRRFGMANLLAIISVDSTQGPCGTSSSGKQQQRTPKKEPLPPTIPWNFVAAIDMEGNIPWCASTFLICTDTTQVARGVVGYIAVSHITCFTLVEVYECCKANTLAMRRLACIEVPADAKNPDKKPIALVQGALVVAHDEGGVYVYGLHSLVQRAHSTEEEKTVRRKVEKEAEAEAQNVSPSSSASGEAQDAVFETPRILQEAEPLAVWPLPARLNDLHANRFFVPKRKPGIERSRKRHHSNHMLIVALVQDKTLRIATMKLPRRHKTIYKEENGDIKEGKVTTCLVDACMFTGKDCRIPFSLMKSSMRLVQVFGVEDAAPSKAELIWLKARRLHRETGVRGAMPIASFIVVVYDVLGNQSYMLTARVSSTASTRNEVSFSKDFEPESNAGKKPSNRLALQVCFAPQPSPLVKEGITSISACHYRRPCHECDAVSGEGVGTVVPSYWLAGTVEGTLALIVHAGDGKFQTALIRPSKNKREARQFPALHREPISCVAVSQINDVLTTDIAQNVVVSTLPFCEEPQFASSLCEKKKSVTSRVPCREGRMNFSVDDDKAVTCAGSDAITAVADPTLFAGDGKEIFVRPKCVALSLFPPKQGSTSSLLPFLALAASFGVRLLVAVVIVPSIAMLIAYWFS</sequence>
<dbReference type="Proteomes" id="UP000583944">
    <property type="component" value="Unassembled WGS sequence"/>
</dbReference>
<keyword evidence="2" id="KW-0812">Transmembrane</keyword>
<reference evidence="3" key="3">
    <citation type="submission" date="2020-04" db="EMBL/GenBank/DDBJ databases">
        <authorList>
            <person name="Diaz Viraque F."/>
        </authorList>
    </citation>
    <scope>NUCLEOTIDE SEQUENCE</scope>
    <source>
        <strain evidence="3">Berenice</strain>
    </source>
</reference>
<proteinExistence type="predicted"/>
<dbReference type="VEuPathDB" id="TriTrypDB:TcYC6_0109800"/>
<evidence type="ECO:0000313" key="3">
    <source>
        <dbReference type="EMBL" id="KAF5225189.1"/>
    </source>
</evidence>
<dbReference type="VEuPathDB" id="TriTrypDB:TcG_06291"/>
<dbReference type="VEuPathDB" id="TriTrypDB:TcCLB.506175.90"/>
<evidence type="ECO:0000256" key="1">
    <source>
        <dbReference type="SAM" id="MobiDB-lite"/>
    </source>
</evidence>
<evidence type="ECO:0000256" key="2">
    <source>
        <dbReference type="SAM" id="Phobius"/>
    </source>
</evidence>
<keyword evidence="2" id="KW-0472">Membrane</keyword>
<dbReference type="VEuPathDB" id="TriTrypDB:TcBrA4_0129010"/>
<dbReference type="EMBL" id="PRFC01000013">
    <property type="protein sequence ID" value="PWV18559.1"/>
    <property type="molecule type" value="Genomic_DNA"/>
</dbReference>
<dbReference type="VEuPathDB" id="TriTrypDB:TcCLB.509669.150"/>
<keyword evidence="2" id="KW-1133">Transmembrane helix</keyword>
<dbReference type="VEuPathDB" id="TriTrypDB:Tc_MARK_3115"/>
<feature type="compositionally biased region" description="Polar residues" evidence="1">
    <location>
        <begin position="69"/>
        <end position="81"/>
    </location>
</feature>
<reference evidence="3 6" key="2">
    <citation type="journal article" date="2019" name="Genome Biol. Evol.">
        <title>Nanopore Sequencing Significantly Improves Genome Assembly of the Protozoan Parasite Trypanosoma cruzi.</title>
        <authorList>
            <person name="Diaz-Viraque F."/>
            <person name="Pita S."/>
            <person name="Greif G."/>
            <person name="de Souza R.C.M."/>
            <person name="Iraola G."/>
            <person name="Robello C."/>
        </authorList>
    </citation>
    <scope>NUCLEOTIDE SEQUENCE [LARGE SCALE GENOMIC DNA]</scope>
    <source>
        <strain evidence="3 6">Berenice</strain>
    </source>
</reference>
<gene>
    <name evidence="4" type="ORF">C3747_13g182</name>
    <name evidence="3" type="ORF">ECC02_001734</name>
</gene>
<name>A0A2V2XEY6_TRYCR</name>
<evidence type="ECO:0000313" key="4">
    <source>
        <dbReference type="EMBL" id="PWV18559.1"/>
    </source>
</evidence>
<feature type="compositionally biased region" description="Polar residues" evidence="1">
    <location>
        <begin position="224"/>
        <end position="234"/>
    </location>
</feature>
<evidence type="ECO:0000313" key="5">
    <source>
        <dbReference type="Proteomes" id="UP000246078"/>
    </source>
</evidence>